<feature type="domain" description="DUF4440" evidence="1">
    <location>
        <begin position="42"/>
        <end position="141"/>
    </location>
</feature>
<dbReference type="InterPro" id="IPR032710">
    <property type="entry name" value="NTF2-like_dom_sf"/>
</dbReference>
<evidence type="ECO:0000313" key="2">
    <source>
        <dbReference type="EMBL" id="BCX49672.1"/>
    </source>
</evidence>
<dbReference type="Pfam" id="PF14534">
    <property type="entry name" value="DUF4440"/>
    <property type="match status" value="1"/>
</dbReference>
<evidence type="ECO:0000259" key="1">
    <source>
        <dbReference type="Pfam" id="PF14534"/>
    </source>
</evidence>
<dbReference type="InterPro" id="IPR027843">
    <property type="entry name" value="DUF4440"/>
</dbReference>
<dbReference type="RefSeq" id="WP_338686370.1">
    <property type="nucleotide sequence ID" value="NZ_AP024702.1"/>
</dbReference>
<evidence type="ECO:0000313" key="3">
    <source>
        <dbReference type="Proteomes" id="UP001374893"/>
    </source>
</evidence>
<keyword evidence="3" id="KW-1185">Reference proteome</keyword>
<dbReference type="EMBL" id="AP024702">
    <property type="protein sequence ID" value="BCX49672.1"/>
    <property type="molecule type" value="Genomic_DNA"/>
</dbReference>
<dbReference type="Gene3D" id="3.10.450.50">
    <property type="match status" value="1"/>
</dbReference>
<organism evidence="2 3">
    <name type="scientific">Haloferula helveola</name>
    <dbReference type="NCBI Taxonomy" id="490095"/>
    <lineage>
        <taxon>Bacteria</taxon>
        <taxon>Pseudomonadati</taxon>
        <taxon>Verrucomicrobiota</taxon>
        <taxon>Verrucomicrobiia</taxon>
        <taxon>Verrucomicrobiales</taxon>
        <taxon>Verrucomicrobiaceae</taxon>
        <taxon>Haloferula</taxon>
    </lineage>
</organism>
<protein>
    <submittedName>
        <fullName evidence="2">SnoaL-like domain protein</fullName>
    </submittedName>
</protein>
<sequence length="308" mass="33543">MSANVIRTLSVIAFLPWTALHAQDDDPNAAKLEKLEASAVSFVDAYNKGDAAALAKLFLPDGEITLADGGVVSGRDEIEEFYAEIFSPEETPQAALEAGSVRFVTPAIAIEEGTFHVTAPDGEVISHNYTAVQVQQDDGSWLTASVRDSLEDTAPPSEKMLGLEWIVGDWKIQAGGSTTWITFDWSDDGPFIDGRALTEEAGEESTSATWRIAWDPKRKGYTSWGFDALGGFTKSEWTEVDEASWMLRTRGVTADGESNVSTQTLVLDPSSEHFAWTTRDQLLGGEAQPERTVRVVRRPPEPKSAATE</sequence>
<dbReference type="InterPro" id="IPR011944">
    <property type="entry name" value="Steroid_delta5-4_isomerase"/>
</dbReference>
<dbReference type="SUPFAM" id="SSF54427">
    <property type="entry name" value="NTF2-like"/>
    <property type="match status" value="1"/>
</dbReference>
<gene>
    <name evidence="2" type="ORF">HAHE_35800</name>
</gene>
<reference evidence="2 3" key="1">
    <citation type="submission" date="2021-06" db="EMBL/GenBank/DDBJ databases">
        <title>Complete genome of Haloferula helveola possessing various polysaccharide degrading enzymes.</title>
        <authorList>
            <person name="Takami H."/>
            <person name="Huang C."/>
            <person name="Hamasaki K."/>
        </authorList>
    </citation>
    <scope>NUCLEOTIDE SEQUENCE [LARGE SCALE GENOMIC DNA]</scope>
    <source>
        <strain evidence="2 3">CN-1</strain>
    </source>
</reference>
<dbReference type="Proteomes" id="UP001374893">
    <property type="component" value="Chromosome"/>
</dbReference>
<dbReference type="NCBIfam" id="TIGR02246">
    <property type="entry name" value="SgcJ/EcaC family oxidoreductase"/>
    <property type="match status" value="1"/>
</dbReference>
<name>A0ABM7RI96_9BACT</name>
<accession>A0ABM7RI96</accession>
<proteinExistence type="predicted"/>